<sequence length="576" mass="65224">MESTFTPHLRTNYVPSKSEVEQIREHLSKPLEEHTRLKEKIVRFQAILDDLHEQRNKLDVHIQDHLALISGARRLPHDVVREIFCCCLPTDRNAVMSATEPPLLLGRICSDWRKIALSTPNLWASLHIHVPHCREPAHYSKWGLIAEAVKHWLELSGSLPLSISAACPPFLGRQVDRQTSLGITYFLNVLTRHTHRWEHIDFTFPLPELVTAVALLTEADVPMLKSVILESTVFNDIISGDQWPPLISFLNTPTIREVSILSFKHTAYLRPLPWSQLTGLYLESGLGPWDNALSETAALNILKQCPMLVKCKLFIESDPVSPVPHPVAQGIMLPHLRSLILVEGTDDAMTPQFVNCLGFPGLTYLGFRRFSNSHVSHLPFALLNFFKRENKIEELELGLEAISPPDLMQCFKLAKNIKRLTLNAPERLWGYPANPALTDHTLDILSPSYGDDELHCPALEEITLRSCRELSDAKILSFLRERTDPANTADGMVILKRATFTINREMMTDIMPGSQPMIANGLNLDLKYIPPPLELDPEVTEVSDGPRLKVSYITWVPDQFFSPFRGLRKRTMNTLV</sequence>
<gene>
    <name evidence="1" type="ORF">BDZ94DRAFT_1192144</name>
</gene>
<name>A0A9P5Y771_9AGAR</name>
<evidence type="ECO:0000313" key="1">
    <source>
        <dbReference type="EMBL" id="KAF9463954.1"/>
    </source>
</evidence>
<accession>A0A9P5Y771</accession>
<dbReference type="InterPro" id="IPR032675">
    <property type="entry name" value="LRR_dom_sf"/>
</dbReference>
<dbReference type="AlphaFoldDB" id="A0A9P5Y771"/>
<dbReference type="Gene3D" id="3.80.10.10">
    <property type="entry name" value="Ribonuclease Inhibitor"/>
    <property type="match status" value="1"/>
</dbReference>
<dbReference type="Proteomes" id="UP000807353">
    <property type="component" value="Unassembled WGS sequence"/>
</dbReference>
<comment type="caution">
    <text evidence="1">The sequence shown here is derived from an EMBL/GenBank/DDBJ whole genome shotgun (WGS) entry which is preliminary data.</text>
</comment>
<keyword evidence="2" id="KW-1185">Reference proteome</keyword>
<evidence type="ECO:0000313" key="2">
    <source>
        <dbReference type="Proteomes" id="UP000807353"/>
    </source>
</evidence>
<dbReference type="OrthoDB" id="3365698at2759"/>
<reference evidence="1" key="1">
    <citation type="submission" date="2020-11" db="EMBL/GenBank/DDBJ databases">
        <authorList>
            <consortium name="DOE Joint Genome Institute"/>
            <person name="Ahrendt S."/>
            <person name="Riley R."/>
            <person name="Andreopoulos W."/>
            <person name="Labutti K."/>
            <person name="Pangilinan J."/>
            <person name="Ruiz-Duenas F.J."/>
            <person name="Barrasa J.M."/>
            <person name="Sanchez-Garcia M."/>
            <person name="Camarero S."/>
            <person name="Miyauchi S."/>
            <person name="Serrano A."/>
            <person name="Linde D."/>
            <person name="Babiker R."/>
            <person name="Drula E."/>
            <person name="Ayuso-Fernandez I."/>
            <person name="Pacheco R."/>
            <person name="Padilla G."/>
            <person name="Ferreira P."/>
            <person name="Barriuso J."/>
            <person name="Kellner H."/>
            <person name="Castanera R."/>
            <person name="Alfaro M."/>
            <person name="Ramirez L."/>
            <person name="Pisabarro A.G."/>
            <person name="Kuo A."/>
            <person name="Tritt A."/>
            <person name="Lipzen A."/>
            <person name="He G."/>
            <person name="Yan M."/>
            <person name="Ng V."/>
            <person name="Cullen D."/>
            <person name="Martin F."/>
            <person name="Rosso M.-N."/>
            <person name="Henrissat B."/>
            <person name="Hibbett D."/>
            <person name="Martinez A.T."/>
            <person name="Grigoriev I.V."/>
        </authorList>
    </citation>
    <scope>NUCLEOTIDE SEQUENCE</scope>
    <source>
        <strain evidence="1">CBS 247.69</strain>
    </source>
</reference>
<dbReference type="EMBL" id="MU150258">
    <property type="protein sequence ID" value="KAF9463954.1"/>
    <property type="molecule type" value="Genomic_DNA"/>
</dbReference>
<protein>
    <recommendedName>
        <fullName evidence="3">F-box domain-containing protein</fullName>
    </recommendedName>
</protein>
<evidence type="ECO:0008006" key="3">
    <source>
        <dbReference type="Google" id="ProtNLM"/>
    </source>
</evidence>
<proteinExistence type="predicted"/>
<organism evidence="1 2">
    <name type="scientific">Collybia nuda</name>
    <dbReference type="NCBI Taxonomy" id="64659"/>
    <lineage>
        <taxon>Eukaryota</taxon>
        <taxon>Fungi</taxon>
        <taxon>Dikarya</taxon>
        <taxon>Basidiomycota</taxon>
        <taxon>Agaricomycotina</taxon>
        <taxon>Agaricomycetes</taxon>
        <taxon>Agaricomycetidae</taxon>
        <taxon>Agaricales</taxon>
        <taxon>Tricholomatineae</taxon>
        <taxon>Clitocybaceae</taxon>
        <taxon>Collybia</taxon>
    </lineage>
</organism>